<dbReference type="AlphaFoldDB" id="A0ABD1DAH0"/>
<evidence type="ECO:0000313" key="1">
    <source>
        <dbReference type="EMBL" id="KAL1396657.1"/>
    </source>
</evidence>
<name>A0ABD1DAH0_CULPP</name>
<protein>
    <submittedName>
        <fullName evidence="1">Uncharacterized protein</fullName>
    </submittedName>
</protein>
<organism evidence="1 2">
    <name type="scientific">Culex pipiens pipiens</name>
    <name type="common">Northern house mosquito</name>
    <dbReference type="NCBI Taxonomy" id="38569"/>
    <lineage>
        <taxon>Eukaryota</taxon>
        <taxon>Metazoa</taxon>
        <taxon>Ecdysozoa</taxon>
        <taxon>Arthropoda</taxon>
        <taxon>Hexapoda</taxon>
        <taxon>Insecta</taxon>
        <taxon>Pterygota</taxon>
        <taxon>Neoptera</taxon>
        <taxon>Endopterygota</taxon>
        <taxon>Diptera</taxon>
        <taxon>Nematocera</taxon>
        <taxon>Culicoidea</taxon>
        <taxon>Culicidae</taxon>
        <taxon>Culicinae</taxon>
        <taxon>Culicini</taxon>
        <taxon>Culex</taxon>
        <taxon>Culex</taxon>
    </lineage>
</organism>
<comment type="caution">
    <text evidence="1">The sequence shown here is derived from an EMBL/GenBank/DDBJ whole genome shotgun (WGS) entry which is preliminary data.</text>
</comment>
<dbReference type="EMBL" id="JBEHCU010006623">
    <property type="protein sequence ID" value="KAL1396657.1"/>
    <property type="molecule type" value="Genomic_DNA"/>
</dbReference>
<gene>
    <name evidence="1" type="ORF">pipiens_010377</name>
</gene>
<reference evidence="1 2" key="1">
    <citation type="submission" date="2024-05" db="EMBL/GenBank/DDBJ databases">
        <title>Culex pipiens pipiens assembly and annotation.</title>
        <authorList>
            <person name="Alout H."/>
            <person name="Durand T."/>
        </authorList>
    </citation>
    <scope>NUCLEOTIDE SEQUENCE [LARGE SCALE GENOMIC DNA]</scope>
    <source>
        <strain evidence="1">HA-2024</strain>
        <tissue evidence="1">Whole body</tissue>
    </source>
</reference>
<keyword evidence="2" id="KW-1185">Reference proteome</keyword>
<accession>A0ABD1DAH0</accession>
<evidence type="ECO:0000313" key="2">
    <source>
        <dbReference type="Proteomes" id="UP001562425"/>
    </source>
</evidence>
<dbReference type="Proteomes" id="UP001562425">
    <property type="component" value="Unassembled WGS sequence"/>
</dbReference>
<proteinExistence type="predicted"/>
<sequence length="702" mass="78767">MSAKLVANWRFPSGSFYPCSLYSVGNEDKTVLIVPGDREVYTLVVKNLTDNVRSCGSPHNVANIKLADASLVQVVALVDHTVGLKDSGELVVFPSSRECQTLEGTFGVRAICAMEGGTKLALMRLLEEDRLQLEVVDDVSGLRIGSSTRTFDLSWEKSGFPISRKQQSCTIGTVLVRAESLKFFQRFLNCKDLTEGTELILFTLDNGLYWIKLDGESYEVVAVKLFPVKIRDFNFAPCTSCFSTLLDNNVLNVCSISVEPENLLIQESNICLGHCLEAHEFVSELGLLVYSNGSQLVQLKYYFSELSKTIEKESKEFSLAGVVALTYLDHAKLIISITENRLIYSTPISSTNERTNLHKNDYFELTDEVLSQAKQMTCLLTNEAELNRKTVQQVSEEKTKIEILSSVSNQSYFKNFVNAHLLFHRKMPTFSSDVLLLGEVSSDTRLMAEVQITFKNDFQRILNQQKQWTIVVTIDAKVHHIQLDAFNSDSNSIRMLYPLSEQYFIQKGLPTINVSLVRLVHHARDCLSLQIPIKLHSNDDFTHLLEFGRAQPLNKLATGRKDLHDTIRSLINLNERRPLQTAPSIAYRLKMPPAVGSLAIFLNRAGLAVPDTVNESTEQVYLSLGGAEVEVRWDATGNEICLKSSSPAILMLVKTVSFRVQSNDCASMDKLKTIQLRLTQSDQRSENVISLYRQLRTSTSNT</sequence>